<name>A0A919DF89_9ACTN</name>
<keyword evidence="1" id="KW-0472">Membrane</keyword>
<feature type="transmembrane region" description="Helical" evidence="1">
    <location>
        <begin position="95"/>
        <end position="116"/>
    </location>
</feature>
<sequence length="267" mass="27917">MTETTTHSRPARRVREPLRTAAALLAAAAFVYNAWVLEAVVPTGLDPRHAYVSELYAVGSPYRWLFGGLELVCAALVVTGAVAGAAAATDRAGRAGWCALAGVGLCSTADVLMPMACAPSVQPGCRAVHPAHTVTSALVHCCLFACLALLVHSARGRGEPRCVARWGPLLGGGALVSSLCTVGPLLGYGGWHGVAQRCHLLLVGAWLALLAHGARTPCPPPGAPAPPPARPRRARRAARDLFRGARDLRDLRGARDVRDVRDGRQTG</sequence>
<dbReference type="Proteomes" id="UP000608024">
    <property type="component" value="Unassembled WGS sequence"/>
</dbReference>
<keyword evidence="3" id="KW-1185">Reference proteome</keyword>
<feature type="transmembrane region" description="Helical" evidence="1">
    <location>
        <begin position="166"/>
        <end position="188"/>
    </location>
</feature>
<accession>A0A919DF89</accession>
<reference evidence="2" key="1">
    <citation type="journal article" date="2014" name="Int. J. Syst. Evol. Microbiol.">
        <title>Complete genome sequence of Corynebacterium casei LMG S-19264T (=DSM 44701T), isolated from a smear-ripened cheese.</title>
        <authorList>
            <consortium name="US DOE Joint Genome Institute (JGI-PGF)"/>
            <person name="Walter F."/>
            <person name="Albersmeier A."/>
            <person name="Kalinowski J."/>
            <person name="Ruckert C."/>
        </authorList>
    </citation>
    <scope>NUCLEOTIDE SEQUENCE</scope>
    <source>
        <strain evidence="2">JCM 4784</strain>
    </source>
</reference>
<dbReference type="InterPro" id="IPR009339">
    <property type="entry name" value="DUF998"/>
</dbReference>
<feature type="transmembrane region" description="Helical" evidence="1">
    <location>
        <begin position="63"/>
        <end position="88"/>
    </location>
</feature>
<dbReference type="RefSeq" id="WP_229925367.1">
    <property type="nucleotide sequence ID" value="NZ_BNBT01000007.1"/>
</dbReference>
<keyword evidence="1" id="KW-1133">Transmembrane helix</keyword>
<evidence type="ECO:0000256" key="1">
    <source>
        <dbReference type="SAM" id="Phobius"/>
    </source>
</evidence>
<evidence type="ECO:0008006" key="4">
    <source>
        <dbReference type="Google" id="ProtNLM"/>
    </source>
</evidence>
<dbReference type="Pfam" id="PF06197">
    <property type="entry name" value="DUF998"/>
    <property type="match status" value="1"/>
</dbReference>
<gene>
    <name evidence="2" type="ORF">GCM10018785_07900</name>
</gene>
<keyword evidence="1" id="KW-0812">Transmembrane</keyword>
<organism evidence="2 3">
    <name type="scientific">Streptomyces longispororuber</name>
    <dbReference type="NCBI Taxonomy" id="68230"/>
    <lineage>
        <taxon>Bacteria</taxon>
        <taxon>Bacillati</taxon>
        <taxon>Actinomycetota</taxon>
        <taxon>Actinomycetes</taxon>
        <taxon>Kitasatosporales</taxon>
        <taxon>Streptomycetaceae</taxon>
        <taxon>Streptomyces</taxon>
    </lineage>
</organism>
<dbReference type="AlphaFoldDB" id="A0A919DF89"/>
<dbReference type="EMBL" id="BNBT01000007">
    <property type="protein sequence ID" value="GHE40786.1"/>
    <property type="molecule type" value="Genomic_DNA"/>
</dbReference>
<comment type="caution">
    <text evidence="2">The sequence shown here is derived from an EMBL/GenBank/DDBJ whole genome shotgun (WGS) entry which is preliminary data.</text>
</comment>
<protein>
    <recommendedName>
        <fullName evidence="4">DUF998 domain-containing protein</fullName>
    </recommendedName>
</protein>
<proteinExistence type="predicted"/>
<reference evidence="2" key="2">
    <citation type="submission" date="2020-09" db="EMBL/GenBank/DDBJ databases">
        <authorList>
            <person name="Sun Q."/>
            <person name="Ohkuma M."/>
        </authorList>
    </citation>
    <scope>NUCLEOTIDE SEQUENCE</scope>
    <source>
        <strain evidence="2">JCM 4784</strain>
    </source>
</reference>
<evidence type="ECO:0000313" key="3">
    <source>
        <dbReference type="Proteomes" id="UP000608024"/>
    </source>
</evidence>
<feature type="transmembrane region" description="Helical" evidence="1">
    <location>
        <begin position="136"/>
        <end position="154"/>
    </location>
</feature>
<evidence type="ECO:0000313" key="2">
    <source>
        <dbReference type="EMBL" id="GHE40786.1"/>
    </source>
</evidence>